<keyword evidence="4" id="KW-1185">Reference proteome</keyword>
<dbReference type="Proteomes" id="UP001362999">
    <property type="component" value="Unassembled WGS sequence"/>
</dbReference>
<feature type="compositionally biased region" description="Basic residues" evidence="1">
    <location>
        <begin position="129"/>
        <end position="139"/>
    </location>
</feature>
<evidence type="ECO:0000256" key="2">
    <source>
        <dbReference type="SAM" id="SignalP"/>
    </source>
</evidence>
<dbReference type="EMBL" id="JAWWNJ010000030">
    <property type="protein sequence ID" value="KAK7027108.1"/>
    <property type="molecule type" value="Genomic_DNA"/>
</dbReference>
<protein>
    <submittedName>
        <fullName evidence="3">Uncharacterized protein</fullName>
    </submittedName>
</protein>
<reference evidence="3 4" key="1">
    <citation type="journal article" date="2024" name="J Genomics">
        <title>Draft genome sequencing and assembly of Favolaschia claudopus CIRM-BRFM 2984 isolated from oak limbs.</title>
        <authorList>
            <person name="Navarro D."/>
            <person name="Drula E."/>
            <person name="Chaduli D."/>
            <person name="Cazenave R."/>
            <person name="Ahrendt S."/>
            <person name="Wang J."/>
            <person name="Lipzen A."/>
            <person name="Daum C."/>
            <person name="Barry K."/>
            <person name="Grigoriev I.V."/>
            <person name="Favel A."/>
            <person name="Rosso M.N."/>
            <person name="Martin F."/>
        </authorList>
    </citation>
    <scope>NUCLEOTIDE SEQUENCE [LARGE SCALE GENOMIC DNA]</scope>
    <source>
        <strain evidence="3 4">CIRM-BRFM 2984</strain>
    </source>
</reference>
<comment type="caution">
    <text evidence="3">The sequence shown here is derived from an EMBL/GenBank/DDBJ whole genome shotgun (WGS) entry which is preliminary data.</text>
</comment>
<evidence type="ECO:0000256" key="1">
    <source>
        <dbReference type="SAM" id="MobiDB-lite"/>
    </source>
</evidence>
<accession>A0AAW0BMA9</accession>
<dbReference type="AlphaFoldDB" id="A0AAW0BMA9"/>
<feature type="signal peptide" evidence="2">
    <location>
        <begin position="1"/>
        <end position="19"/>
    </location>
</feature>
<keyword evidence="2" id="KW-0732">Signal</keyword>
<name>A0AAW0BMA9_9AGAR</name>
<proteinExistence type="predicted"/>
<evidence type="ECO:0000313" key="3">
    <source>
        <dbReference type="EMBL" id="KAK7027108.1"/>
    </source>
</evidence>
<evidence type="ECO:0000313" key="4">
    <source>
        <dbReference type="Proteomes" id="UP001362999"/>
    </source>
</evidence>
<feature type="region of interest" description="Disordered" evidence="1">
    <location>
        <begin position="115"/>
        <end position="157"/>
    </location>
</feature>
<organism evidence="3 4">
    <name type="scientific">Favolaschia claudopus</name>
    <dbReference type="NCBI Taxonomy" id="2862362"/>
    <lineage>
        <taxon>Eukaryota</taxon>
        <taxon>Fungi</taxon>
        <taxon>Dikarya</taxon>
        <taxon>Basidiomycota</taxon>
        <taxon>Agaricomycotina</taxon>
        <taxon>Agaricomycetes</taxon>
        <taxon>Agaricomycetidae</taxon>
        <taxon>Agaricales</taxon>
        <taxon>Marasmiineae</taxon>
        <taxon>Mycenaceae</taxon>
        <taxon>Favolaschia</taxon>
    </lineage>
</organism>
<sequence length="178" mass="20239">MSPLLLVLLFIFSCEEAPAFDLKFIYPVEGATDTTIFSSTISHAVFMQTMADNMDIRKADLKIGYKLSFSKRADLPRILRTPQHLQELFASARGELIARVKNKSRKKDAVEVTIVDRTPKAPKEMPAKKTGKPVKRKQKSGTDDEEDEEEKPKTAAEWMIELEEARQCEKHQAHCQAF</sequence>
<gene>
    <name evidence="3" type="ORF">R3P38DRAFT_2777199</name>
</gene>
<feature type="compositionally biased region" description="Basic and acidic residues" evidence="1">
    <location>
        <begin position="117"/>
        <end position="127"/>
    </location>
</feature>
<feature type="chain" id="PRO_5043519272" evidence="2">
    <location>
        <begin position="20"/>
        <end position="178"/>
    </location>
</feature>